<gene>
    <name evidence="2" type="ORF">ACELLULO517_22280</name>
</gene>
<sequence length="85" mass="9380">MLQLHTWATLDGRKISIMPEELGVPYELCPVNIAKDEQLKPEYVALNQNSKIPVLVDPEGPEGAPITLAALPTSRFTRGRPERAS</sequence>
<organism evidence="2 3">
    <name type="scientific">Acidisoma cellulosilyticum</name>
    <dbReference type="NCBI Taxonomy" id="2802395"/>
    <lineage>
        <taxon>Bacteria</taxon>
        <taxon>Pseudomonadati</taxon>
        <taxon>Pseudomonadota</taxon>
        <taxon>Alphaproteobacteria</taxon>
        <taxon>Acetobacterales</taxon>
        <taxon>Acidocellaceae</taxon>
        <taxon>Acidisoma</taxon>
    </lineage>
</organism>
<accession>A0A964E604</accession>
<dbReference type="EMBL" id="JAESVA010000010">
    <property type="protein sequence ID" value="MCB8882992.1"/>
    <property type="molecule type" value="Genomic_DNA"/>
</dbReference>
<comment type="caution">
    <text evidence="2">The sequence shown here is derived from an EMBL/GenBank/DDBJ whole genome shotgun (WGS) entry which is preliminary data.</text>
</comment>
<keyword evidence="3" id="KW-1185">Reference proteome</keyword>
<reference evidence="2 3" key="1">
    <citation type="journal article" date="2021" name="Microorganisms">
        <title>Acidisoma silvae sp. nov. and Acidisomacellulosilytica sp. nov., Two Acidophilic Bacteria Isolated from Decaying Wood, Hydrolyzing Cellulose and Producing Poly-3-hydroxybutyrate.</title>
        <authorList>
            <person name="Mieszkin S."/>
            <person name="Pouder E."/>
            <person name="Uroz S."/>
            <person name="Simon-Colin C."/>
            <person name="Alain K."/>
        </authorList>
    </citation>
    <scope>NUCLEOTIDE SEQUENCE [LARGE SCALE GENOMIC DNA]</scope>
    <source>
        <strain evidence="2 3">HW T5.17</strain>
    </source>
</reference>
<dbReference type="Gene3D" id="3.40.30.10">
    <property type="entry name" value="Glutaredoxin"/>
    <property type="match status" value="1"/>
</dbReference>
<feature type="domain" description="GST N-terminal" evidence="1">
    <location>
        <begin position="13"/>
        <end position="60"/>
    </location>
</feature>
<proteinExistence type="predicted"/>
<dbReference type="AlphaFoldDB" id="A0A964E604"/>
<dbReference type="PANTHER" id="PTHR44051">
    <property type="entry name" value="GLUTATHIONE S-TRANSFERASE-RELATED"/>
    <property type="match status" value="1"/>
</dbReference>
<dbReference type="Proteomes" id="UP000721844">
    <property type="component" value="Unassembled WGS sequence"/>
</dbReference>
<dbReference type="PANTHER" id="PTHR44051:SF19">
    <property type="entry name" value="DISULFIDE-BOND OXIDOREDUCTASE YFCG"/>
    <property type="match status" value="1"/>
</dbReference>
<evidence type="ECO:0000313" key="2">
    <source>
        <dbReference type="EMBL" id="MCB8882992.1"/>
    </source>
</evidence>
<dbReference type="RefSeq" id="WP_227309649.1">
    <property type="nucleotide sequence ID" value="NZ_JAESVA010000010.1"/>
</dbReference>
<dbReference type="InterPro" id="IPR004045">
    <property type="entry name" value="Glutathione_S-Trfase_N"/>
</dbReference>
<dbReference type="SUPFAM" id="SSF52833">
    <property type="entry name" value="Thioredoxin-like"/>
    <property type="match status" value="1"/>
</dbReference>
<evidence type="ECO:0000313" key="3">
    <source>
        <dbReference type="Proteomes" id="UP000721844"/>
    </source>
</evidence>
<dbReference type="Pfam" id="PF13409">
    <property type="entry name" value="GST_N_2"/>
    <property type="match status" value="1"/>
</dbReference>
<name>A0A964E604_9PROT</name>
<evidence type="ECO:0000259" key="1">
    <source>
        <dbReference type="Pfam" id="PF13409"/>
    </source>
</evidence>
<dbReference type="InterPro" id="IPR036249">
    <property type="entry name" value="Thioredoxin-like_sf"/>
</dbReference>
<protein>
    <submittedName>
        <fullName evidence="2">Glutathione S-transferase N-terminal domain-containing protein</fullName>
    </submittedName>
</protein>